<protein>
    <submittedName>
        <fullName evidence="1">Uncharacterized protein</fullName>
    </submittedName>
</protein>
<proteinExistence type="predicted"/>
<evidence type="ECO:0000313" key="1">
    <source>
        <dbReference type="EMBL" id="KAI6080376.1"/>
    </source>
</evidence>
<gene>
    <name evidence="1" type="ORF">F4821DRAFT_63483</name>
</gene>
<organism evidence="1 2">
    <name type="scientific">Hypoxylon rubiginosum</name>
    <dbReference type="NCBI Taxonomy" id="110542"/>
    <lineage>
        <taxon>Eukaryota</taxon>
        <taxon>Fungi</taxon>
        <taxon>Dikarya</taxon>
        <taxon>Ascomycota</taxon>
        <taxon>Pezizomycotina</taxon>
        <taxon>Sordariomycetes</taxon>
        <taxon>Xylariomycetidae</taxon>
        <taxon>Xylariales</taxon>
        <taxon>Hypoxylaceae</taxon>
        <taxon>Hypoxylon</taxon>
    </lineage>
</organism>
<keyword evidence="2" id="KW-1185">Reference proteome</keyword>
<comment type="caution">
    <text evidence="1">The sequence shown here is derived from an EMBL/GenBank/DDBJ whole genome shotgun (WGS) entry which is preliminary data.</text>
</comment>
<reference evidence="1 2" key="1">
    <citation type="journal article" date="2022" name="New Phytol.">
        <title>Ecological generalism drives hyperdiversity of secondary metabolite gene clusters in xylarialean endophytes.</title>
        <authorList>
            <person name="Franco M.E.E."/>
            <person name="Wisecaver J.H."/>
            <person name="Arnold A.E."/>
            <person name="Ju Y.M."/>
            <person name="Slot J.C."/>
            <person name="Ahrendt S."/>
            <person name="Moore L.P."/>
            <person name="Eastman K.E."/>
            <person name="Scott K."/>
            <person name="Konkel Z."/>
            <person name="Mondo S.J."/>
            <person name="Kuo A."/>
            <person name="Hayes R.D."/>
            <person name="Haridas S."/>
            <person name="Andreopoulos B."/>
            <person name="Riley R."/>
            <person name="LaButti K."/>
            <person name="Pangilinan J."/>
            <person name="Lipzen A."/>
            <person name="Amirebrahimi M."/>
            <person name="Yan J."/>
            <person name="Adam C."/>
            <person name="Keymanesh K."/>
            <person name="Ng V."/>
            <person name="Louie K."/>
            <person name="Northen T."/>
            <person name="Drula E."/>
            <person name="Henrissat B."/>
            <person name="Hsieh H.M."/>
            <person name="Youens-Clark K."/>
            <person name="Lutzoni F."/>
            <person name="Miadlikowska J."/>
            <person name="Eastwood D.C."/>
            <person name="Hamelin R.C."/>
            <person name="Grigoriev I.V."/>
            <person name="U'Ren J.M."/>
        </authorList>
    </citation>
    <scope>NUCLEOTIDE SEQUENCE [LARGE SCALE GENOMIC DNA]</scope>
    <source>
        <strain evidence="1 2">ER1909</strain>
    </source>
</reference>
<accession>A0ACC0CJ23</accession>
<sequence>MADPVSLSLAIAPLLIEVIKGFRTLHTKLKVFSNYSREVGRIQRSFSVQRDFFHCECEMLLRKIPGEASQANRLFEARQPEDVSHQLLGGLKNYLGKRFETFESTFKDIQFSLQSLEIELRGFREIDKERQAGETLRDAVKRLKKRIKITFNKSTYNEALESIKESNFNLKNIRRHAEELNSQDLSIDNSIYSTKLLPLELGVLRRARLAANAFYRAMDTSWTCEEKKHQRHLVRLFMNTNAKEDIRMNFLLLGDPRSNSNRPTPTASTESEALDYGYPDVFSLEVRSSILDYSECSTAWSESRATKRRRVKWANYDGNQEAGSSVIKPRPTPSLEVDVRNCIINPQAIPSLIPSRKLGCKAIADSFQTEACLGHLDIQIHKNPYRHSFYRWPGQLCSQDSVLTNTLSIPKSLTELFNHPIHEHYDIRDQLELAKTMVSVVLKFHSTPWLDHWWTLKDICFLNTNNEMTDVLNTLHLGAVFGHSQLDPLRGSPKDQHLRPGIKNADLYNLGVALIQIDRWKDLDSNATADIDKLATWSRFGPKYRDIVQRCLHCNFGVDYDLTKPKLQTAVLHKVMGELDSMLVVLTIDDNEDEEN</sequence>
<dbReference type="EMBL" id="MU394449">
    <property type="protein sequence ID" value="KAI6080376.1"/>
    <property type="molecule type" value="Genomic_DNA"/>
</dbReference>
<evidence type="ECO:0000313" key="2">
    <source>
        <dbReference type="Proteomes" id="UP001497680"/>
    </source>
</evidence>
<dbReference type="Proteomes" id="UP001497680">
    <property type="component" value="Unassembled WGS sequence"/>
</dbReference>
<name>A0ACC0CJ23_9PEZI</name>